<dbReference type="GO" id="GO:0007229">
    <property type="term" value="P:integrin-mediated signaling pathway"/>
    <property type="evidence" value="ECO:0007669"/>
    <property type="project" value="UniProtKB-KW"/>
</dbReference>
<evidence type="ECO:0000256" key="9">
    <source>
        <dbReference type="ARBA" id="ARBA00022989"/>
    </source>
</evidence>
<dbReference type="PROSITE" id="PS52047">
    <property type="entry name" value="I_EGF_2"/>
    <property type="match status" value="2"/>
</dbReference>
<dbReference type="PANTHER" id="PTHR10082">
    <property type="entry name" value="INTEGRIN BETA SUBUNIT"/>
    <property type="match status" value="1"/>
</dbReference>
<keyword evidence="17" id="KW-1185">Reference proteome</keyword>
<dbReference type="InterPro" id="IPR015812">
    <property type="entry name" value="Integrin_bsu"/>
</dbReference>
<evidence type="ECO:0000259" key="15">
    <source>
        <dbReference type="SMART" id="SM00187"/>
    </source>
</evidence>
<dbReference type="InterPro" id="IPR057073">
    <property type="entry name" value="EGF_integrin_2"/>
</dbReference>
<dbReference type="InterPro" id="IPR032695">
    <property type="entry name" value="Integrin_dom_sf"/>
</dbReference>
<dbReference type="Gene3D" id="2.10.25.10">
    <property type="entry name" value="Laminin"/>
    <property type="match status" value="1"/>
</dbReference>
<comment type="similarity">
    <text evidence="3 14">Belongs to the integrin beta chain family.</text>
</comment>
<evidence type="ECO:0000256" key="8">
    <source>
        <dbReference type="ARBA" id="ARBA00022949"/>
    </source>
</evidence>
<keyword evidence="8" id="KW-0965">Cell junction</keyword>
<evidence type="ECO:0000256" key="1">
    <source>
        <dbReference type="ARBA" id="ARBA00004246"/>
    </source>
</evidence>
<dbReference type="InterPro" id="IPR002369">
    <property type="entry name" value="Integrin_bsu_VWA"/>
</dbReference>
<evidence type="ECO:0000256" key="7">
    <source>
        <dbReference type="ARBA" id="ARBA00022737"/>
    </source>
</evidence>
<name>A0AB34HPU8_ESCRO</name>
<dbReference type="AlphaFoldDB" id="A0AB34HPU8"/>
<dbReference type="GO" id="GO:0016477">
    <property type="term" value="P:cell migration"/>
    <property type="evidence" value="ECO:0007669"/>
    <property type="project" value="TreeGrafter"/>
</dbReference>
<evidence type="ECO:0000256" key="2">
    <source>
        <dbReference type="ARBA" id="ARBA00004479"/>
    </source>
</evidence>
<dbReference type="GO" id="GO:0007160">
    <property type="term" value="P:cell-matrix adhesion"/>
    <property type="evidence" value="ECO:0007669"/>
    <property type="project" value="TreeGrafter"/>
</dbReference>
<reference evidence="16 17" key="1">
    <citation type="submission" date="2022-11" db="EMBL/GenBank/DDBJ databases">
        <title>Whole genome sequence of Eschrichtius robustus ER-17-0199.</title>
        <authorList>
            <person name="Bruniche-Olsen A."/>
            <person name="Black A.N."/>
            <person name="Fields C.J."/>
            <person name="Walden K."/>
            <person name="Dewoody J.A."/>
        </authorList>
    </citation>
    <scope>NUCLEOTIDE SEQUENCE [LARGE SCALE GENOMIC DNA]</scope>
    <source>
        <strain evidence="16">ER-17-0199</strain>
        <tissue evidence="16">Blubber</tissue>
    </source>
</reference>
<dbReference type="InterPro" id="IPR036465">
    <property type="entry name" value="vWFA_dom_sf"/>
</dbReference>
<keyword evidence="4" id="KW-0245">EGF-like domain</keyword>
<dbReference type="SUPFAM" id="SSF53300">
    <property type="entry name" value="vWA-like"/>
    <property type="match status" value="1"/>
</dbReference>
<evidence type="ECO:0000256" key="14">
    <source>
        <dbReference type="RuleBase" id="RU000633"/>
    </source>
</evidence>
<dbReference type="PROSITE" id="PS00243">
    <property type="entry name" value="I_EGF_1"/>
    <property type="match status" value="1"/>
</dbReference>
<dbReference type="SMART" id="SM00187">
    <property type="entry name" value="INB"/>
    <property type="match status" value="1"/>
</dbReference>
<dbReference type="FunFam" id="2.10.25.10:FF:000036">
    <property type="entry name" value="Integrin beta"/>
    <property type="match status" value="1"/>
</dbReference>
<dbReference type="Pfam" id="PF00362">
    <property type="entry name" value="Integrin_beta"/>
    <property type="match status" value="1"/>
</dbReference>
<dbReference type="GO" id="GO:0070527">
    <property type="term" value="P:platelet aggregation"/>
    <property type="evidence" value="ECO:0007669"/>
    <property type="project" value="TreeGrafter"/>
</dbReference>
<evidence type="ECO:0000313" key="17">
    <source>
        <dbReference type="Proteomes" id="UP001159641"/>
    </source>
</evidence>
<keyword evidence="5 14" id="KW-0812">Transmembrane</keyword>
<evidence type="ECO:0000256" key="5">
    <source>
        <dbReference type="ARBA" id="ARBA00022692"/>
    </source>
</evidence>
<comment type="subcellular location">
    <subcellularLocation>
        <location evidence="1">Cell junction</location>
        <location evidence="1">Focal adhesion</location>
    </subcellularLocation>
    <subcellularLocation>
        <location evidence="14">Cell membrane</location>
        <topology evidence="14">Single-pass type I membrane protein</topology>
    </subcellularLocation>
    <subcellularLocation>
        <location evidence="2">Membrane</location>
        <topology evidence="2">Single-pass type I membrane protein</topology>
    </subcellularLocation>
</comment>
<dbReference type="GO" id="GO:0001968">
    <property type="term" value="F:fibronectin binding"/>
    <property type="evidence" value="ECO:0007669"/>
    <property type="project" value="TreeGrafter"/>
</dbReference>
<accession>A0AB34HPU8</accession>
<dbReference type="GO" id="GO:0005925">
    <property type="term" value="C:focal adhesion"/>
    <property type="evidence" value="ECO:0007669"/>
    <property type="project" value="UniProtKB-SubCell"/>
</dbReference>
<proteinExistence type="inferred from homology"/>
<protein>
    <recommendedName>
        <fullName evidence="14">Integrin beta</fullName>
    </recommendedName>
</protein>
<dbReference type="GO" id="GO:0070051">
    <property type="term" value="F:fibrinogen binding"/>
    <property type="evidence" value="ECO:0007669"/>
    <property type="project" value="TreeGrafter"/>
</dbReference>
<dbReference type="Gene3D" id="3.40.50.410">
    <property type="entry name" value="von Willebrand factor, type A domain"/>
    <property type="match status" value="1"/>
</dbReference>
<evidence type="ECO:0000256" key="3">
    <source>
        <dbReference type="ARBA" id="ARBA00007449"/>
    </source>
</evidence>
<feature type="domain" description="Integrin beta subunit VWA" evidence="15">
    <location>
        <begin position="1"/>
        <end position="329"/>
    </location>
</feature>
<keyword evidence="12" id="KW-1015">Disulfide bond</keyword>
<dbReference type="InterPro" id="IPR057243">
    <property type="entry name" value="Integrin_I-EGF_CS"/>
</dbReference>
<keyword evidence="6" id="KW-0732">Signal</keyword>
<evidence type="ECO:0000256" key="4">
    <source>
        <dbReference type="ARBA" id="ARBA00022536"/>
    </source>
</evidence>
<organism evidence="16 17">
    <name type="scientific">Eschrichtius robustus</name>
    <name type="common">California gray whale</name>
    <name type="synonym">Eschrichtius gibbosus</name>
    <dbReference type="NCBI Taxonomy" id="9764"/>
    <lineage>
        <taxon>Eukaryota</taxon>
        <taxon>Metazoa</taxon>
        <taxon>Chordata</taxon>
        <taxon>Craniata</taxon>
        <taxon>Vertebrata</taxon>
        <taxon>Euteleostomi</taxon>
        <taxon>Mammalia</taxon>
        <taxon>Eutheria</taxon>
        <taxon>Laurasiatheria</taxon>
        <taxon>Artiodactyla</taxon>
        <taxon>Whippomorpha</taxon>
        <taxon>Cetacea</taxon>
        <taxon>Mysticeti</taxon>
        <taxon>Eschrichtiidae</taxon>
        <taxon>Eschrichtius</taxon>
    </lineage>
</organism>
<evidence type="ECO:0000256" key="11">
    <source>
        <dbReference type="ARBA" id="ARBA00023136"/>
    </source>
</evidence>
<dbReference type="GO" id="GO:0045202">
    <property type="term" value="C:synapse"/>
    <property type="evidence" value="ECO:0007669"/>
    <property type="project" value="TreeGrafter"/>
</dbReference>
<keyword evidence="7" id="KW-0677">Repeat</keyword>
<dbReference type="InterPro" id="IPR040622">
    <property type="entry name" value="EGF_integrin_1"/>
</dbReference>
<dbReference type="Pfam" id="PF18372">
    <property type="entry name" value="I-EGF_1"/>
    <property type="match status" value="1"/>
</dbReference>
<gene>
    <name evidence="16" type="ORF">J1605_003809</name>
</gene>
<keyword evidence="9" id="KW-1133">Transmembrane helix</keyword>
<evidence type="ECO:0000256" key="12">
    <source>
        <dbReference type="ARBA" id="ARBA00023157"/>
    </source>
</evidence>
<dbReference type="FunFam" id="2.10.25.10:FF:000075">
    <property type="entry name" value="Integrin beta"/>
    <property type="match status" value="1"/>
</dbReference>
<evidence type="ECO:0000313" key="16">
    <source>
        <dbReference type="EMBL" id="KAJ8793132.1"/>
    </source>
</evidence>
<dbReference type="EMBL" id="JAIQCJ010001017">
    <property type="protein sequence ID" value="KAJ8793132.1"/>
    <property type="molecule type" value="Genomic_DNA"/>
</dbReference>
<keyword evidence="13" id="KW-0325">Glycoprotein</keyword>
<evidence type="ECO:0000256" key="6">
    <source>
        <dbReference type="ARBA" id="ARBA00022729"/>
    </source>
</evidence>
<evidence type="ECO:0000256" key="10">
    <source>
        <dbReference type="ARBA" id="ARBA00023037"/>
    </source>
</evidence>
<dbReference type="Proteomes" id="UP001159641">
    <property type="component" value="Unassembled WGS sequence"/>
</dbReference>
<dbReference type="GO" id="GO:0033627">
    <property type="term" value="P:cell adhesion mediated by integrin"/>
    <property type="evidence" value="ECO:0007669"/>
    <property type="project" value="TreeGrafter"/>
</dbReference>
<comment type="caution">
    <text evidence="16">The sequence shown here is derived from an EMBL/GenBank/DDBJ whole genome shotgun (WGS) entry which is preliminary data.</text>
</comment>
<dbReference type="PANTHER" id="PTHR10082:SF25">
    <property type="entry name" value="INTEGRIN BETA-3"/>
    <property type="match status" value="1"/>
</dbReference>
<dbReference type="Pfam" id="PF23105">
    <property type="entry name" value="EGF_integrin"/>
    <property type="match status" value="1"/>
</dbReference>
<keyword evidence="11" id="KW-0472">Membrane</keyword>
<dbReference type="GO" id="GO:0005178">
    <property type="term" value="F:integrin binding"/>
    <property type="evidence" value="ECO:0007669"/>
    <property type="project" value="TreeGrafter"/>
</dbReference>
<dbReference type="PRINTS" id="PR01186">
    <property type="entry name" value="INTEGRINB"/>
</dbReference>
<dbReference type="SUPFAM" id="SSF69179">
    <property type="entry name" value="Integrin domains"/>
    <property type="match status" value="2"/>
</dbReference>
<dbReference type="Gene3D" id="2.60.40.1510">
    <property type="entry name" value="ntegrin, alpha v. Chain A, domain 3"/>
    <property type="match status" value="2"/>
</dbReference>
<dbReference type="GO" id="GO:0009986">
    <property type="term" value="C:cell surface"/>
    <property type="evidence" value="ECO:0007669"/>
    <property type="project" value="TreeGrafter"/>
</dbReference>
<keyword evidence="14" id="KW-0130">Cell adhesion</keyword>
<keyword evidence="10 14" id="KW-0401">Integrin</keyword>
<evidence type="ECO:0000256" key="13">
    <source>
        <dbReference type="ARBA" id="ARBA00023180"/>
    </source>
</evidence>
<sequence length="542" mass="59287">MFGYKHVLTLTDQVTRFNEEVKKQSVSRNRDAPEGGFDAIMQATVCDVSLEGMECQEKIGWRNDASHLLVFTTDAKTHIALDGRLAGIVQPNDGQCHVGSDNHYAASTTMDYPSLGLMTEKLSQKNINLIFAVTENVVNLYQNYSELIPGTTVGVLSTDSSNVLQLIVDAYGKIRSKVELEVRDLPEELSLSFNATCLNNEVIPGLKSCVGLKIGDTPDMSQLHNYPQALALALQTVVVGRLRNSSLLGDRTPSLGIPGQGREQLLSLQGWSVNRVHLGLNAILLSIQVSFSIEAKVRGCPQEKEKSFTIKPVGFKDSLTVQVNFDCDCACQAQAEPHSHHCNNGNGTFECGVCRCGPGWLGSQCECSEEDYRPSQQDECSPREGQPICSQRGECLCGQCVCHSSDFGKITGKYCECDDFSCVRYKGEMCSDTQEHLLLEHLLWARHSVRMGEWGSCMIPDLARLMAQLAIVPAQSCWPGLTLPGPFGVSLLALACHFHSQPHSLAGLQTSSRISLCLASQRKHYGTSISEETEASECCQAL</sequence>
<dbReference type="GO" id="GO:0008305">
    <property type="term" value="C:integrin complex"/>
    <property type="evidence" value="ECO:0007669"/>
    <property type="project" value="TreeGrafter"/>
</dbReference>